<reference evidence="8" key="1">
    <citation type="journal article" date="2019" name="Int. J. Syst. Evol. Microbiol.">
        <title>The Global Catalogue of Microorganisms (GCM) 10K type strain sequencing project: providing services to taxonomists for standard genome sequencing and annotation.</title>
        <authorList>
            <consortium name="The Broad Institute Genomics Platform"/>
            <consortium name="The Broad Institute Genome Sequencing Center for Infectious Disease"/>
            <person name="Wu L."/>
            <person name="Ma J."/>
        </authorList>
    </citation>
    <scope>NUCLEOTIDE SEQUENCE [LARGE SCALE GENOMIC DNA]</scope>
    <source>
        <strain evidence="8">KCTC 22228</strain>
    </source>
</reference>
<keyword evidence="8" id="KW-1185">Reference proteome</keyword>
<dbReference type="EMBL" id="BMXS01000008">
    <property type="protein sequence ID" value="GGX91654.1"/>
    <property type="molecule type" value="Genomic_DNA"/>
</dbReference>
<accession>A0ABQ2YR40</accession>
<evidence type="ECO:0000313" key="8">
    <source>
        <dbReference type="Proteomes" id="UP000653056"/>
    </source>
</evidence>
<dbReference type="NCBIfam" id="TIGR00374">
    <property type="entry name" value="flippase-like domain"/>
    <property type="match status" value="1"/>
</dbReference>
<sequence>MSLLRSRYTILLVIALTATLLVPLALGGTGLLATLATFPGSQLVYMLGLILVCWNLNALRLRLLLAGRAGHLGQRRAVAMVMATEFAICATPGGSGGPVTLLALLARRGLRPAHASAVFMVDQLSDLLFFLIALLGVIAHATLSTLEWRHEGLVGLAMLALLTLLLASWWLISHLPVLLRIGNACLAHLGIPPHRRRGLGRRILHFRHALQVTLQLPHTTLTAIFTLCAMHWLLRYSVLYLAIRGLGTPLDWSWTFMVQMLSMAAGQLSLLPGGAGGAELTSSALLIPMIGQQQATAAVVIWRFVTYHFYLLAGAPVFLALARRVLWRTA</sequence>
<proteinExistence type="predicted"/>
<evidence type="ECO:0000256" key="4">
    <source>
        <dbReference type="ARBA" id="ARBA00022989"/>
    </source>
</evidence>
<comment type="subcellular location">
    <subcellularLocation>
        <location evidence="1">Cell membrane</location>
        <topology evidence="1">Multi-pass membrane protein</topology>
    </subcellularLocation>
</comment>
<evidence type="ECO:0000256" key="2">
    <source>
        <dbReference type="ARBA" id="ARBA00022475"/>
    </source>
</evidence>
<evidence type="ECO:0000256" key="1">
    <source>
        <dbReference type="ARBA" id="ARBA00004651"/>
    </source>
</evidence>
<evidence type="ECO:0000256" key="3">
    <source>
        <dbReference type="ARBA" id="ARBA00022692"/>
    </source>
</evidence>
<dbReference type="PANTHER" id="PTHR37693:SF1">
    <property type="entry name" value="INTEGRAL MEMBRANE PROTEIN"/>
    <property type="match status" value="1"/>
</dbReference>
<protein>
    <recommendedName>
        <fullName evidence="9">Flippase-like domain-containing protein</fullName>
    </recommendedName>
</protein>
<feature type="transmembrane region" description="Helical" evidence="6">
    <location>
        <begin position="214"/>
        <end position="234"/>
    </location>
</feature>
<feature type="transmembrane region" description="Helical" evidence="6">
    <location>
        <begin position="77"/>
        <end position="107"/>
    </location>
</feature>
<dbReference type="RefSeq" id="WP_189468505.1">
    <property type="nucleotide sequence ID" value="NZ_BMXS01000008.1"/>
</dbReference>
<evidence type="ECO:0000256" key="5">
    <source>
        <dbReference type="ARBA" id="ARBA00023136"/>
    </source>
</evidence>
<evidence type="ECO:0008006" key="9">
    <source>
        <dbReference type="Google" id="ProtNLM"/>
    </source>
</evidence>
<dbReference type="Proteomes" id="UP000653056">
    <property type="component" value="Unassembled WGS sequence"/>
</dbReference>
<keyword evidence="2" id="KW-1003">Cell membrane</keyword>
<feature type="transmembrane region" description="Helical" evidence="6">
    <location>
        <begin position="308"/>
        <end position="326"/>
    </location>
</feature>
<evidence type="ECO:0000313" key="7">
    <source>
        <dbReference type="EMBL" id="GGX91654.1"/>
    </source>
</evidence>
<keyword evidence="5 6" id="KW-0472">Membrane</keyword>
<name>A0ABQ2YR40_9GAMM</name>
<feature type="transmembrane region" description="Helical" evidence="6">
    <location>
        <begin position="127"/>
        <end position="146"/>
    </location>
</feature>
<comment type="caution">
    <text evidence="7">The sequence shown here is derived from an EMBL/GenBank/DDBJ whole genome shotgun (WGS) entry which is preliminary data.</text>
</comment>
<dbReference type="Pfam" id="PF03706">
    <property type="entry name" value="LPG_synthase_TM"/>
    <property type="match status" value="1"/>
</dbReference>
<keyword evidence="4 6" id="KW-1133">Transmembrane helix</keyword>
<evidence type="ECO:0000256" key="6">
    <source>
        <dbReference type="SAM" id="Phobius"/>
    </source>
</evidence>
<organism evidence="7 8">
    <name type="scientific">Litchfieldella qijiaojingensis</name>
    <dbReference type="NCBI Taxonomy" id="980347"/>
    <lineage>
        <taxon>Bacteria</taxon>
        <taxon>Pseudomonadati</taxon>
        <taxon>Pseudomonadota</taxon>
        <taxon>Gammaproteobacteria</taxon>
        <taxon>Oceanospirillales</taxon>
        <taxon>Halomonadaceae</taxon>
        <taxon>Litchfieldella</taxon>
    </lineage>
</organism>
<keyword evidence="3 6" id="KW-0812">Transmembrane</keyword>
<feature type="transmembrane region" description="Helical" evidence="6">
    <location>
        <begin position="43"/>
        <end position="65"/>
    </location>
</feature>
<feature type="transmembrane region" description="Helical" evidence="6">
    <location>
        <begin position="153"/>
        <end position="171"/>
    </location>
</feature>
<dbReference type="InterPro" id="IPR022791">
    <property type="entry name" value="L-PG_synthase/AglD"/>
</dbReference>
<gene>
    <name evidence="7" type="ORF">GCM10007160_18880</name>
</gene>
<dbReference type="PANTHER" id="PTHR37693">
    <property type="entry name" value="PHOSPHATIDYLGLYCEROL LYSYLTRANSFERASE"/>
    <property type="match status" value="1"/>
</dbReference>